<dbReference type="Proteomes" id="UP000076532">
    <property type="component" value="Unassembled WGS sequence"/>
</dbReference>
<evidence type="ECO:0008006" key="5">
    <source>
        <dbReference type="Google" id="ProtNLM"/>
    </source>
</evidence>
<accession>A0A166BZ94</accession>
<protein>
    <recommendedName>
        <fullName evidence="5">Secreted protein</fullName>
    </recommendedName>
</protein>
<feature type="region of interest" description="Disordered" evidence="1">
    <location>
        <begin position="45"/>
        <end position="75"/>
    </location>
</feature>
<dbReference type="EMBL" id="KV417637">
    <property type="protein sequence ID" value="KZP13130.1"/>
    <property type="molecule type" value="Genomic_DNA"/>
</dbReference>
<feature type="compositionally biased region" description="Low complexity" evidence="1">
    <location>
        <begin position="45"/>
        <end position="66"/>
    </location>
</feature>
<evidence type="ECO:0000313" key="3">
    <source>
        <dbReference type="EMBL" id="KZP13130.1"/>
    </source>
</evidence>
<proteinExistence type="predicted"/>
<evidence type="ECO:0000256" key="2">
    <source>
        <dbReference type="SAM" id="SignalP"/>
    </source>
</evidence>
<feature type="signal peptide" evidence="2">
    <location>
        <begin position="1"/>
        <end position="25"/>
    </location>
</feature>
<gene>
    <name evidence="3" type="ORF">FIBSPDRAFT_869561</name>
</gene>
<keyword evidence="4" id="KW-1185">Reference proteome</keyword>
<reference evidence="3 4" key="1">
    <citation type="journal article" date="2016" name="Mol. Biol. Evol.">
        <title>Comparative Genomics of Early-Diverging Mushroom-Forming Fungi Provides Insights into the Origins of Lignocellulose Decay Capabilities.</title>
        <authorList>
            <person name="Nagy L.G."/>
            <person name="Riley R."/>
            <person name="Tritt A."/>
            <person name="Adam C."/>
            <person name="Daum C."/>
            <person name="Floudas D."/>
            <person name="Sun H."/>
            <person name="Yadav J.S."/>
            <person name="Pangilinan J."/>
            <person name="Larsson K.H."/>
            <person name="Matsuura K."/>
            <person name="Barry K."/>
            <person name="Labutti K."/>
            <person name="Kuo R."/>
            <person name="Ohm R.A."/>
            <person name="Bhattacharya S.S."/>
            <person name="Shirouzu T."/>
            <person name="Yoshinaga Y."/>
            <person name="Martin F.M."/>
            <person name="Grigoriev I.V."/>
            <person name="Hibbett D.S."/>
        </authorList>
    </citation>
    <scope>NUCLEOTIDE SEQUENCE [LARGE SCALE GENOMIC DNA]</scope>
    <source>
        <strain evidence="3 4">CBS 109695</strain>
    </source>
</reference>
<keyword evidence="2" id="KW-0732">Signal</keyword>
<evidence type="ECO:0000256" key="1">
    <source>
        <dbReference type="SAM" id="MobiDB-lite"/>
    </source>
</evidence>
<organism evidence="3 4">
    <name type="scientific">Athelia psychrophila</name>
    <dbReference type="NCBI Taxonomy" id="1759441"/>
    <lineage>
        <taxon>Eukaryota</taxon>
        <taxon>Fungi</taxon>
        <taxon>Dikarya</taxon>
        <taxon>Basidiomycota</taxon>
        <taxon>Agaricomycotina</taxon>
        <taxon>Agaricomycetes</taxon>
        <taxon>Agaricomycetidae</taxon>
        <taxon>Atheliales</taxon>
        <taxon>Atheliaceae</taxon>
        <taxon>Athelia</taxon>
    </lineage>
</organism>
<feature type="chain" id="PRO_5007871419" description="Secreted protein" evidence="2">
    <location>
        <begin position="26"/>
        <end position="94"/>
    </location>
</feature>
<name>A0A166BZ94_9AGAM</name>
<dbReference type="AlphaFoldDB" id="A0A166BZ94"/>
<sequence length="94" mass="9906">MLVLSRPTRLLLLVLWALIPRRLRYRQRAHAVAAGAMQTAWGCARGTRPTHTRTGAGAATGAAGASAGAGAGCGLGSWSWVRARERERELGARG</sequence>
<evidence type="ECO:0000313" key="4">
    <source>
        <dbReference type="Proteomes" id="UP000076532"/>
    </source>
</evidence>